<dbReference type="AlphaFoldDB" id="T1JQZ5"/>
<dbReference type="Proteomes" id="UP000015104">
    <property type="component" value="Unassembled WGS sequence"/>
</dbReference>
<sequence length="65" mass="7358">MDSFTLCITIPVFTQHSTSPLTTTYVSSSLPIWPFRQKKELTKGTLNGCQARNCVYQIGTFIFHT</sequence>
<proteinExistence type="predicted"/>
<reference evidence="1" key="2">
    <citation type="submission" date="2015-06" db="UniProtKB">
        <authorList>
            <consortium name="EnsemblMetazoa"/>
        </authorList>
    </citation>
    <scope>IDENTIFICATION</scope>
</reference>
<dbReference type="EMBL" id="CAEY01000442">
    <property type="status" value="NOT_ANNOTATED_CDS"/>
    <property type="molecule type" value="Genomic_DNA"/>
</dbReference>
<organism evidence="1 2">
    <name type="scientific">Tetranychus urticae</name>
    <name type="common">Two-spotted spider mite</name>
    <dbReference type="NCBI Taxonomy" id="32264"/>
    <lineage>
        <taxon>Eukaryota</taxon>
        <taxon>Metazoa</taxon>
        <taxon>Ecdysozoa</taxon>
        <taxon>Arthropoda</taxon>
        <taxon>Chelicerata</taxon>
        <taxon>Arachnida</taxon>
        <taxon>Acari</taxon>
        <taxon>Acariformes</taxon>
        <taxon>Trombidiformes</taxon>
        <taxon>Prostigmata</taxon>
        <taxon>Eleutherengona</taxon>
        <taxon>Raphignathae</taxon>
        <taxon>Tetranychoidea</taxon>
        <taxon>Tetranychidae</taxon>
        <taxon>Tetranychus</taxon>
    </lineage>
</organism>
<name>T1JQZ5_TETUR</name>
<reference evidence="2" key="1">
    <citation type="submission" date="2011-08" db="EMBL/GenBank/DDBJ databases">
        <authorList>
            <person name="Rombauts S."/>
        </authorList>
    </citation>
    <scope>NUCLEOTIDE SEQUENCE</scope>
    <source>
        <strain evidence="2">London</strain>
    </source>
</reference>
<evidence type="ECO:0000313" key="2">
    <source>
        <dbReference type="Proteomes" id="UP000015104"/>
    </source>
</evidence>
<evidence type="ECO:0000313" key="1">
    <source>
        <dbReference type="EnsemblMetazoa" id="tetur01g05050.1"/>
    </source>
</evidence>
<dbReference type="HOGENOM" id="CLU_2852525_0_0_1"/>
<dbReference type="EnsemblMetazoa" id="tetur01g05050.1">
    <property type="protein sequence ID" value="tetur01g05050.1"/>
    <property type="gene ID" value="tetur01g05050"/>
</dbReference>
<keyword evidence="2" id="KW-1185">Reference proteome</keyword>
<protein>
    <submittedName>
        <fullName evidence="1">Uncharacterized protein</fullName>
    </submittedName>
</protein>
<accession>T1JQZ5</accession>